<dbReference type="AlphaFoldDB" id="A0A2R5FCD1"/>
<keyword evidence="1" id="KW-0808">Transferase</keyword>
<sequence length="42" mass="4709">ADVHVLTCDLMHQTVHLAQVGVVHGTAIGRRMTPDVQMFFYN</sequence>
<proteinExistence type="predicted"/>
<keyword evidence="2" id="KW-1185">Reference proteome</keyword>
<gene>
    <name evidence="1" type="ORF">NMK_3482</name>
</gene>
<name>A0A2R5FCD1_9PROT</name>
<evidence type="ECO:0000313" key="2">
    <source>
        <dbReference type="Proteomes" id="UP000245081"/>
    </source>
</evidence>
<keyword evidence="1" id="KW-0418">Kinase</keyword>
<dbReference type="Proteomes" id="UP000245081">
    <property type="component" value="Unassembled WGS sequence"/>
</dbReference>
<accession>A0A2R5FCD1</accession>
<feature type="non-terminal residue" evidence="1">
    <location>
        <position position="1"/>
    </location>
</feature>
<comment type="caution">
    <text evidence="1">The sequence shown here is derived from an EMBL/GenBank/DDBJ whole genome shotgun (WGS) entry which is preliminary data.</text>
</comment>
<evidence type="ECO:0000313" key="1">
    <source>
        <dbReference type="EMBL" id="GBG15867.1"/>
    </source>
</evidence>
<protein>
    <submittedName>
        <fullName evidence="1">Lipid kinase</fullName>
    </submittedName>
</protein>
<reference evidence="1 2" key="1">
    <citation type="journal article" date="2018" name="Environ. Microbiol.">
        <title>Isolation and genomic characterization of Novimethylophilus kurashikiensis gen. nov. sp. nov., a new lanthanide-dependent methylotrophic species of Methylophilaceae.</title>
        <authorList>
            <person name="Lv H."/>
            <person name="Sahin N."/>
            <person name="Tani A."/>
        </authorList>
    </citation>
    <scope>NUCLEOTIDE SEQUENCE [LARGE SCALE GENOMIC DNA]</scope>
    <source>
        <strain evidence="1 2">La2-4</strain>
    </source>
</reference>
<organism evidence="1 2">
    <name type="scientific">Novimethylophilus kurashikiensis</name>
    <dbReference type="NCBI Taxonomy" id="1825523"/>
    <lineage>
        <taxon>Bacteria</taxon>
        <taxon>Pseudomonadati</taxon>
        <taxon>Pseudomonadota</taxon>
        <taxon>Betaproteobacteria</taxon>
        <taxon>Nitrosomonadales</taxon>
        <taxon>Methylophilaceae</taxon>
        <taxon>Novimethylophilus</taxon>
    </lineage>
</organism>
<dbReference type="EMBL" id="BDOQ01000021">
    <property type="protein sequence ID" value="GBG15867.1"/>
    <property type="molecule type" value="Genomic_DNA"/>
</dbReference>
<dbReference type="GO" id="GO:0016301">
    <property type="term" value="F:kinase activity"/>
    <property type="evidence" value="ECO:0007669"/>
    <property type="project" value="UniProtKB-KW"/>
</dbReference>